<organism evidence="17 18">
    <name type="scientific">Spodoptera frugiperda</name>
    <name type="common">Fall armyworm</name>
    <dbReference type="NCBI Taxonomy" id="7108"/>
    <lineage>
        <taxon>Eukaryota</taxon>
        <taxon>Metazoa</taxon>
        <taxon>Ecdysozoa</taxon>
        <taxon>Arthropoda</taxon>
        <taxon>Hexapoda</taxon>
        <taxon>Insecta</taxon>
        <taxon>Pterygota</taxon>
        <taxon>Neoptera</taxon>
        <taxon>Endopterygota</taxon>
        <taxon>Lepidoptera</taxon>
        <taxon>Glossata</taxon>
        <taxon>Ditrysia</taxon>
        <taxon>Noctuoidea</taxon>
        <taxon>Noctuidae</taxon>
        <taxon>Amphipyrinae</taxon>
        <taxon>Spodoptera</taxon>
    </lineage>
</organism>
<dbReference type="InterPro" id="IPR017972">
    <property type="entry name" value="Cyt_P450_CS"/>
</dbReference>
<dbReference type="SUPFAM" id="SSF48264">
    <property type="entry name" value="Cytochrome P450"/>
    <property type="match status" value="1"/>
</dbReference>
<evidence type="ECO:0000313" key="17">
    <source>
        <dbReference type="Proteomes" id="UP000829999"/>
    </source>
</evidence>
<evidence type="ECO:0000256" key="1">
    <source>
        <dbReference type="ARBA" id="ARBA00001971"/>
    </source>
</evidence>
<dbReference type="RefSeq" id="XP_050554127.1">
    <property type="nucleotide sequence ID" value="XM_050698170.1"/>
</dbReference>
<dbReference type="GO" id="GO:0004497">
    <property type="term" value="F:monooxygenase activity"/>
    <property type="evidence" value="ECO:0007669"/>
    <property type="project" value="UniProtKB-KW"/>
</dbReference>
<evidence type="ECO:0000256" key="13">
    <source>
        <dbReference type="ARBA" id="ARBA00023136"/>
    </source>
</evidence>
<keyword evidence="17" id="KW-1185">Reference proteome</keyword>
<reference evidence="18" key="1">
    <citation type="submission" date="2025-08" db="UniProtKB">
        <authorList>
            <consortium name="RefSeq"/>
        </authorList>
    </citation>
    <scope>IDENTIFICATION</scope>
    <source>
        <tissue evidence="18">Whole larval tissue</tissue>
    </source>
</reference>
<keyword evidence="8" id="KW-0256">Endoplasmic reticulum</keyword>
<feature type="transmembrane region" description="Helical" evidence="16">
    <location>
        <begin position="12"/>
        <end position="30"/>
    </location>
</feature>
<comment type="function">
    <text evidence="2">May be involved in the metabolism of insect hormones and in the breakdown of synthetic insecticides.</text>
</comment>
<dbReference type="AlphaFoldDB" id="A0A9R0DVB4"/>
<dbReference type="PANTHER" id="PTHR24291:SF189">
    <property type="entry name" value="CYTOCHROME P450 4C3-RELATED"/>
    <property type="match status" value="1"/>
</dbReference>
<dbReference type="InterPro" id="IPR001128">
    <property type="entry name" value="Cyt_P450"/>
</dbReference>
<keyword evidence="7 14" id="KW-0479">Metal-binding</keyword>
<evidence type="ECO:0000256" key="3">
    <source>
        <dbReference type="ARBA" id="ARBA00004174"/>
    </source>
</evidence>
<evidence type="ECO:0000256" key="6">
    <source>
        <dbReference type="ARBA" id="ARBA00022617"/>
    </source>
</evidence>
<dbReference type="Pfam" id="PF00067">
    <property type="entry name" value="p450"/>
    <property type="match status" value="1"/>
</dbReference>
<evidence type="ECO:0000313" key="18">
    <source>
        <dbReference type="RefSeq" id="XP_050554127.1"/>
    </source>
</evidence>
<evidence type="ECO:0000256" key="15">
    <source>
        <dbReference type="RuleBase" id="RU000461"/>
    </source>
</evidence>
<evidence type="ECO:0000256" key="4">
    <source>
        <dbReference type="ARBA" id="ARBA00004406"/>
    </source>
</evidence>
<keyword evidence="10 15" id="KW-0560">Oxidoreductase</keyword>
<protein>
    <submittedName>
        <fullName evidence="18">Cytochrome P450 4V2-like</fullName>
    </submittedName>
</protein>
<evidence type="ECO:0000256" key="7">
    <source>
        <dbReference type="ARBA" id="ARBA00022723"/>
    </source>
</evidence>
<dbReference type="Proteomes" id="UP000829999">
    <property type="component" value="Chromosome 13"/>
</dbReference>
<keyword evidence="9" id="KW-0492">Microsome</keyword>
<keyword evidence="12 15" id="KW-0503">Monooxygenase</keyword>
<dbReference type="GO" id="GO:0005506">
    <property type="term" value="F:iron ion binding"/>
    <property type="evidence" value="ECO:0007669"/>
    <property type="project" value="InterPro"/>
</dbReference>
<dbReference type="OrthoDB" id="1372046at2759"/>
<gene>
    <name evidence="18" type="primary">LOC118270316</name>
</gene>
<evidence type="ECO:0000256" key="10">
    <source>
        <dbReference type="ARBA" id="ARBA00023002"/>
    </source>
</evidence>
<dbReference type="GO" id="GO:0016705">
    <property type="term" value="F:oxidoreductase activity, acting on paired donors, with incorporation or reduction of molecular oxygen"/>
    <property type="evidence" value="ECO:0007669"/>
    <property type="project" value="InterPro"/>
</dbReference>
<dbReference type="PANTHER" id="PTHR24291">
    <property type="entry name" value="CYTOCHROME P450 FAMILY 4"/>
    <property type="match status" value="1"/>
</dbReference>
<evidence type="ECO:0000256" key="16">
    <source>
        <dbReference type="SAM" id="Phobius"/>
    </source>
</evidence>
<keyword evidence="11 14" id="KW-0408">Iron</keyword>
<dbReference type="GeneID" id="118270316"/>
<evidence type="ECO:0000256" key="12">
    <source>
        <dbReference type="ARBA" id="ARBA00023033"/>
    </source>
</evidence>
<keyword evidence="6 14" id="KW-0349">Heme</keyword>
<comment type="cofactor">
    <cofactor evidence="1 14">
        <name>heme</name>
        <dbReference type="ChEBI" id="CHEBI:30413"/>
    </cofactor>
</comment>
<keyword evidence="16" id="KW-1133">Transmembrane helix</keyword>
<comment type="similarity">
    <text evidence="5 15">Belongs to the cytochrome P450 family.</text>
</comment>
<dbReference type="GO" id="GO:0020037">
    <property type="term" value="F:heme binding"/>
    <property type="evidence" value="ECO:0007669"/>
    <property type="project" value="InterPro"/>
</dbReference>
<evidence type="ECO:0000256" key="2">
    <source>
        <dbReference type="ARBA" id="ARBA00003690"/>
    </source>
</evidence>
<accession>A0A9R0DVB4</accession>
<feature type="binding site" description="axial binding residue" evidence="14">
    <location>
        <position position="448"/>
    </location>
    <ligand>
        <name>heme</name>
        <dbReference type="ChEBI" id="CHEBI:30413"/>
    </ligand>
    <ligandPart>
        <name>Fe</name>
        <dbReference type="ChEBI" id="CHEBI:18248"/>
    </ligandPart>
</feature>
<proteinExistence type="inferred from homology"/>
<dbReference type="InterPro" id="IPR050196">
    <property type="entry name" value="Cytochrome_P450_Monoox"/>
</dbReference>
<evidence type="ECO:0000256" key="9">
    <source>
        <dbReference type="ARBA" id="ARBA00022848"/>
    </source>
</evidence>
<dbReference type="GO" id="GO:0005789">
    <property type="term" value="C:endoplasmic reticulum membrane"/>
    <property type="evidence" value="ECO:0007669"/>
    <property type="project" value="UniProtKB-SubCell"/>
</dbReference>
<dbReference type="PROSITE" id="PS00086">
    <property type="entry name" value="CYTOCHROME_P450"/>
    <property type="match status" value="1"/>
</dbReference>
<evidence type="ECO:0000256" key="14">
    <source>
        <dbReference type="PIRSR" id="PIRSR602401-1"/>
    </source>
</evidence>
<evidence type="ECO:0000256" key="8">
    <source>
        <dbReference type="ARBA" id="ARBA00022824"/>
    </source>
</evidence>
<dbReference type="InterPro" id="IPR036396">
    <property type="entry name" value="Cyt_P450_sf"/>
</dbReference>
<dbReference type="Gene3D" id="1.10.630.10">
    <property type="entry name" value="Cytochrome P450"/>
    <property type="match status" value="1"/>
</dbReference>
<keyword evidence="16" id="KW-0812">Transmembrane</keyword>
<keyword evidence="13 16" id="KW-0472">Membrane</keyword>
<dbReference type="PRINTS" id="PR00463">
    <property type="entry name" value="EP450I"/>
</dbReference>
<evidence type="ECO:0000256" key="5">
    <source>
        <dbReference type="ARBA" id="ARBA00010617"/>
    </source>
</evidence>
<evidence type="ECO:0000256" key="11">
    <source>
        <dbReference type="ARBA" id="ARBA00023004"/>
    </source>
</evidence>
<sequence>MRAQIVVSLRMPVIAPFLICVIVFTLWLWWRPRKNAPPCYPGALPLIGHGYQLFGNRKQLWIYLKKIFNYSLEKGGVLEIWIGTHSVYVLTDPDEILTVSNSCLNKAYFYEFAKEYLKNGLITSDASTWRSHRKYLDAAFSQKVLETFIDEMNTQTRGLVAHLNAHVDKEPFDVRQYLINHTLKTVSRTSLGLEVKDQTMIDHAYADALDNLINVYCERVQKVWMHLSCIYQRSSLRKREDYLLKIMNNIIDAVIVKRRSDLKKKESVECDTVKPGKFKPVLDQILQLVDEQHVFSDEEIREHLDTIVAAAYDTTSGTLTYILLAIGSHPEVQEKIFKEIQEVQPNKNEDITKYDLLKLEYVEAVIKEVLRLYSPMPGVARKIDKDVKLKNYTLRAGSTCIFSLYGVGHHPMWGPDVNEFKPERWFDVANFPTNPNAFGGFGIGRRNCIGKQFAMSVMKLAVVYIVQNYHLYSDISKLESEYDVVLKPVSGHLISLKHRS</sequence>
<dbReference type="PRINTS" id="PR00385">
    <property type="entry name" value="P450"/>
</dbReference>
<name>A0A9R0DVB4_SPOFR</name>
<dbReference type="InterPro" id="IPR002401">
    <property type="entry name" value="Cyt_P450_E_grp-I"/>
</dbReference>
<comment type="subcellular location">
    <subcellularLocation>
        <location evidence="4">Endoplasmic reticulum membrane</location>
        <topology evidence="4">Peripheral membrane protein</topology>
    </subcellularLocation>
    <subcellularLocation>
        <location evidence="3">Microsome membrane</location>
        <topology evidence="3">Peripheral membrane protein</topology>
    </subcellularLocation>
</comment>